<dbReference type="Proteomes" id="UP000593570">
    <property type="component" value="Unassembled WGS sequence"/>
</dbReference>
<evidence type="ECO:0000256" key="2">
    <source>
        <dbReference type="ARBA" id="ARBA00022801"/>
    </source>
</evidence>
<dbReference type="Pfam" id="PF01546">
    <property type="entry name" value="Peptidase_M20"/>
    <property type="match status" value="1"/>
</dbReference>
<evidence type="ECO:0000313" key="5">
    <source>
        <dbReference type="EMBL" id="KAF6527372.1"/>
    </source>
</evidence>
<dbReference type="InterPro" id="IPR007219">
    <property type="entry name" value="XnlR_reg_dom"/>
</dbReference>
<keyword evidence="3" id="KW-0539">Nucleus</keyword>
<dbReference type="GO" id="GO:0016813">
    <property type="term" value="F:hydrolase activity, acting on carbon-nitrogen (but not peptide) bonds, in linear amidines"/>
    <property type="evidence" value="ECO:0007669"/>
    <property type="project" value="InterPro"/>
</dbReference>
<dbReference type="Pfam" id="PF04082">
    <property type="entry name" value="Fungal_trans"/>
    <property type="match status" value="1"/>
</dbReference>
<dbReference type="GO" id="GO:0008270">
    <property type="term" value="F:zinc ion binding"/>
    <property type="evidence" value="ECO:0007669"/>
    <property type="project" value="InterPro"/>
</dbReference>
<accession>A0A8H6LNE9</accession>
<feature type="domain" description="Xylanolytic transcriptional activator regulatory" evidence="4">
    <location>
        <begin position="786"/>
        <end position="858"/>
    </location>
</feature>
<dbReference type="SUPFAM" id="SSF55031">
    <property type="entry name" value="Bacterial exopeptidase dimerisation domain"/>
    <property type="match status" value="1"/>
</dbReference>
<protein>
    <recommendedName>
        <fullName evidence="4">Xylanolytic transcriptional activator regulatory domain-containing protein</fullName>
    </recommendedName>
</protein>
<evidence type="ECO:0000259" key="4">
    <source>
        <dbReference type="SMART" id="SM00906"/>
    </source>
</evidence>
<dbReference type="GO" id="GO:0003677">
    <property type="term" value="F:DNA binding"/>
    <property type="evidence" value="ECO:0007669"/>
    <property type="project" value="InterPro"/>
</dbReference>
<organism evidence="5 6">
    <name type="scientific">Fusarium oxysporum f. sp. conglutinans</name>
    <dbReference type="NCBI Taxonomy" id="100902"/>
    <lineage>
        <taxon>Eukaryota</taxon>
        <taxon>Fungi</taxon>
        <taxon>Dikarya</taxon>
        <taxon>Ascomycota</taxon>
        <taxon>Pezizomycotina</taxon>
        <taxon>Sordariomycetes</taxon>
        <taxon>Hypocreomycetidae</taxon>
        <taxon>Hypocreales</taxon>
        <taxon>Nectriaceae</taxon>
        <taxon>Fusarium</taxon>
        <taxon>Fusarium oxysporum species complex</taxon>
    </lineage>
</organism>
<evidence type="ECO:0000313" key="6">
    <source>
        <dbReference type="Proteomes" id="UP000593570"/>
    </source>
</evidence>
<sequence>MGSLSLPPFKISEVDVAKSLHESCQFGAAHRYGKASTETGMARLSLDDSDKQVRDWFITYAKSLGLKTSIDQMGNLFAIRPGKNNDLPPVMMGSHLDTQPTGGRYDGILGVISGLEVLRTLNDHGYETAGPIGVVNWTNEEGARFPKMAVSSGVWADVIPLETAWDLREVLAANPKSMKEELDRIGYCGDQPASYRSNPFAAHFELHIEQGPILEDEGLKIGVVHGVQAFKWFNITVKGRDSHAGTTPLYARKDPVLCASKMLVAANTVAKKYDGLATTGIFTTDPGTVNTMAHTVKFTLDLRHVEDEVLAEMVKECEAEFQRISHDDSEKGCEVDWELLVDSPAVKFSQECISVVEQSAADVCSTLPQNAEGKLWRPMISGAGHDSCYTNRVCPTSMIFTPTRSGISHNPTEYCSPEDCALGASVLLGAVLRYDKLRAKRSDRTRRLDSDGGGTPIVVSQPEQALAQNAGVYETLRMPDEVQSSGIEPGLDLTPLDGTVSQSIFSPGGGINWDISFDQHGIDGDQPFDFFANGELPNLEPLDDPTPSDDYGEIPITTPGKTTEPPASPTALFERLSFDQRPDHSTSLIGFSNESDPFSLNHFPYSSSDEVDFYRVAYRRQQHPQDHVFPANPPIHFLQSQTGTAIESQKIVDKCMSSLGDREHLEKLVDRETGVALVKLYFRFAFEDLPILSRSLVFEDLNKFVAEASTGLLAGIYALALPFTPWDEKLCLDSAYFKPDVNDLWQVSYTCLQKELHFPRLSTIQIFLLLLNHTPFDVVVVENPFVWSLAASMLAMAQSLGLNVNTTGWKLPSWEVRLRRRLWWAVYVEYTWRAVTHGRSSMISDDDWDVSPLTSADFTLDPTAIIPESIRDQSLEYFIRLCSLTEITSGICRQFFSLRAASRPQILDSLLEQARGPRQQLLKWLEDLPESLALRPEPSDGDADDSVKSHRSLYVAYYTTNILVLRALLRPIIDSNTQLNHVQSSVETVLQACRGLIQTVIKFIRGLDARHQSAFWPAYTRNCLAYPGLFCYMLCLQKRQPDMTAYDQNLLATWRKTLRTRMQSWPFLRFAIVKVDAIYWKKLYQDKN</sequence>
<dbReference type="InterPro" id="IPR002933">
    <property type="entry name" value="Peptidase_M20"/>
</dbReference>
<dbReference type="CDD" id="cd12148">
    <property type="entry name" value="fungal_TF_MHR"/>
    <property type="match status" value="1"/>
</dbReference>
<dbReference type="PANTHER" id="PTHR32494:SF5">
    <property type="entry name" value="ALLANTOATE AMIDOHYDROLASE"/>
    <property type="match status" value="1"/>
</dbReference>
<keyword evidence="2" id="KW-0378">Hydrolase</keyword>
<dbReference type="NCBIfam" id="TIGR01879">
    <property type="entry name" value="hydantase"/>
    <property type="match status" value="1"/>
</dbReference>
<dbReference type="AlphaFoldDB" id="A0A8H6LNE9"/>
<dbReference type="InterPro" id="IPR010158">
    <property type="entry name" value="Amidase_Cbmase"/>
</dbReference>
<dbReference type="EMBL" id="JACDXP010000003">
    <property type="protein sequence ID" value="KAF6527372.1"/>
    <property type="molecule type" value="Genomic_DNA"/>
</dbReference>
<dbReference type="SUPFAM" id="SSF53187">
    <property type="entry name" value="Zn-dependent exopeptidases"/>
    <property type="match status" value="1"/>
</dbReference>
<comment type="similarity">
    <text evidence="1">Belongs to the peptidase M20A family.</text>
</comment>
<proteinExistence type="inferred from homology"/>
<evidence type="ECO:0000256" key="1">
    <source>
        <dbReference type="ARBA" id="ARBA00006247"/>
    </source>
</evidence>
<dbReference type="Gene3D" id="3.40.630.10">
    <property type="entry name" value="Zn peptidases"/>
    <property type="match status" value="1"/>
</dbReference>
<dbReference type="InterPro" id="IPR036264">
    <property type="entry name" value="Bact_exopeptidase_dim_dom"/>
</dbReference>
<gene>
    <name evidence="5" type="ORF">HZS61_010416</name>
</gene>
<evidence type="ECO:0000256" key="3">
    <source>
        <dbReference type="ARBA" id="ARBA00023242"/>
    </source>
</evidence>
<dbReference type="CDD" id="cd03884">
    <property type="entry name" value="M20_bAS"/>
    <property type="match status" value="1"/>
</dbReference>
<dbReference type="SMART" id="SM00906">
    <property type="entry name" value="Fungal_trans"/>
    <property type="match status" value="1"/>
</dbReference>
<reference evidence="5 6" key="1">
    <citation type="journal article" date="2020" name="bioRxiv">
        <title>A chromosome-scale genome assembly for the Fusarium oxysporum strain Fo5176 to establish a model Arabidopsis-fungal pathosystem.</title>
        <authorList>
            <person name="Fokkens L."/>
            <person name="Guo L."/>
            <person name="Dora S."/>
            <person name="Wang B."/>
            <person name="Ye K."/>
            <person name="Sanchez-Rodriguez C."/>
            <person name="Croll D."/>
        </authorList>
    </citation>
    <scope>NUCLEOTIDE SEQUENCE [LARGE SCALE GENOMIC DNA]</scope>
    <source>
        <strain evidence="5 6">Fo5176</strain>
    </source>
</reference>
<comment type="caution">
    <text evidence="5">The sequence shown here is derived from an EMBL/GenBank/DDBJ whole genome shotgun (WGS) entry which is preliminary data.</text>
</comment>
<dbReference type="PANTHER" id="PTHR32494">
    <property type="entry name" value="ALLANTOATE DEIMINASE-RELATED"/>
    <property type="match status" value="1"/>
</dbReference>
<name>A0A8H6LNE9_FUSOX</name>
<dbReference type="GO" id="GO:0006351">
    <property type="term" value="P:DNA-templated transcription"/>
    <property type="evidence" value="ECO:0007669"/>
    <property type="project" value="InterPro"/>
</dbReference>
<dbReference type="Gene3D" id="3.30.70.360">
    <property type="match status" value="1"/>
</dbReference>